<feature type="domain" description="WRKY" evidence="8">
    <location>
        <begin position="331"/>
        <end position="389"/>
    </location>
</feature>
<dbReference type="Pfam" id="PF03106">
    <property type="entry name" value="WRKY"/>
    <property type="match status" value="2"/>
</dbReference>
<keyword evidence="5" id="KW-0804">Transcription</keyword>
<dbReference type="EMBL" id="CM002924">
    <property type="protein sequence ID" value="KGN55986.1"/>
    <property type="molecule type" value="Genomic_DNA"/>
</dbReference>
<reference evidence="9 10" key="1">
    <citation type="journal article" date="2009" name="Nat. Genet.">
        <title>The genome of the cucumber, Cucumis sativus L.</title>
        <authorList>
            <person name="Huang S."/>
            <person name="Li R."/>
            <person name="Zhang Z."/>
            <person name="Li L."/>
            <person name="Gu X."/>
            <person name="Fan W."/>
            <person name="Lucas W.J."/>
            <person name="Wang X."/>
            <person name="Xie B."/>
            <person name="Ni P."/>
            <person name="Ren Y."/>
            <person name="Zhu H."/>
            <person name="Li J."/>
            <person name="Lin K."/>
            <person name="Jin W."/>
            <person name="Fei Z."/>
            <person name="Li G."/>
            <person name="Staub J."/>
            <person name="Kilian A."/>
            <person name="van der Vossen E.A."/>
            <person name="Wu Y."/>
            <person name="Guo J."/>
            <person name="He J."/>
            <person name="Jia Z."/>
            <person name="Ren Y."/>
            <person name="Tian G."/>
            <person name="Lu Y."/>
            <person name="Ruan J."/>
            <person name="Qian W."/>
            <person name="Wang M."/>
            <person name="Huang Q."/>
            <person name="Li B."/>
            <person name="Xuan Z."/>
            <person name="Cao J."/>
            <person name="Asan"/>
            <person name="Wu Z."/>
            <person name="Zhang J."/>
            <person name="Cai Q."/>
            <person name="Bai Y."/>
            <person name="Zhao B."/>
            <person name="Han Y."/>
            <person name="Li Y."/>
            <person name="Li X."/>
            <person name="Wang S."/>
            <person name="Shi Q."/>
            <person name="Liu S."/>
            <person name="Cho W.K."/>
            <person name="Kim J.Y."/>
            <person name="Xu Y."/>
            <person name="Heller-Uszynska K."/>
            <person name="Miao H."/>
            <person name="Cheng Z."/>
            <person name="Zhang S."/>
            <person name="Wu J."/>
            <person name="Yang Y."/>
            <person name="Kang H."/>
            <person name="Li M."/>
            <person name="Liang H."/>
            <person name="Ren X."/>
            <person name="Shi Z."/>
            <person name="Wen M."/>
            <person name="Jian M."/>
            <person name="Yang H."/>
            <person name="Zhang G."/>
            <person name="Yang Z."/>
            <person name="Chen R."/>
            <person name="Liu S."/>
            <person name="Li J."/>
            <person name="Ma L."/>
            <person name="Liu H."/>
            <person name="Zhou Y."/>
            <person name="Zhao J."/>
            <person name="Fang X."/>
            <person name="Li G."/>
            <person name="Fang L."/>
            <person name="Li Y."/>
            <person name="Liu D."/>
            <person name="Zheng H."/>
            <person name="Zhang Y."/>
            <person name="Qin N."/>
            <person name="Li Z."/>
            <person name="Yang G."/>
            <person name="Yang S."/>
            <person name="Bolund L."/>
            <person name="Kristiansen K."/>
            <person name="Zheng H."/>
            <person name="Li S."/>
            <person name="Zhang X."/>
            <person name="Yang H."/>
            <person name="Wang J."/>
            <person name="Sun R."/>
            <person name="Zhang B."/>
            <person name="Jiang S."/>
            <person name="Wang J."/>
            <person name="Du Y."/>
            <person name="Li S."/>
        </authorList>
    </citation>
    <scope>NUCLEOTIDE SEQUENCE [LARGE SCALE GENOMIC DNA]</scope>
    <source>
        <strain evidence="10">cv. 9930</strain>
    </source>
</reference>
<evidence type="ECO:0000256" key="6">
    <source>
        <dbReference type="ARBA" id="ARBA00023242"/>
    </source>
</evidence>
<dbReference type="AlphaFoldDB" id="A0A0A0L7A9"/>
<dbReference type="GO" id="GO:0009555">
    <property type="term" value="P:pollen development"/>
    <property type="evidence" value="ECO:0007669"/>
    <property type="project" value="EnsemblPlants"/>
</dbReference>
<evidence type="ECO:0000256" key="7">
    <source>
        <dbReference type="SAM" id="MobiDB-lite"/>
    </source>
</evidence>
<dbReference type="InterPro" id="IPR044810">
    <property type="entry name" value="WRKY_plant"/>
</dbReference>
<dbReference type="Gene3D" id="2.20.25.80">
    <property type="entry name" value="WRKY domain"/>
    <property type="match status" value="2"/>
</dbReference>
<evidence type="ECO:0000256" key="5">
    <source>
        <dbReference type="ARBA" id="ARBA00023163"/>
    </source>
</evidence>
<proteinExistence type="predicted"/>
<dbReference type="OMA" id="PQFGQKF"/>
<feature type="region of interest" description="Disordered" evidence="7">
    <location>
        <begin position="238"/>
        <end position="337"/>
    </location>
</feature>
<accession>A0A0A0L7A9</accession>
<feature type="region of interest" description="Disordered" evidence="7">
    <location>
        <begin position="539"/>
        <end position="564"/>
    </location>
</feature>
<evidence type="ECO:0000256" key="2">
    <source>
        <dbReference type="ARBA" id="ARBA00022737"/>
    </source>
</evidence>
<evidence type="ECO:0000313" key="10">
    <source>
        <dbReference type="Proteomes" id="UP000029981"/>
    </source>
</evidence>
<dbReference type="FunFam" id="2.20.25.80:FF:000006">
    <property type="entry name" value="WRKY transcription factor"/>
    <property type="match status" value="1"/>
</dbReference>
<feature type="domain" description="WRKY" evidence="8">
    <location>
        <begin position="480"/>
        <end position="545"/>
    </location>
</feature>
<gene>
    <name evidence="9" type="ORF">Csa_3G044510</name>
</gene>
<dbReference type="InterPro" id="IPR036576">
    <property type="entry name" value="WRKY_dom_sf"/>
</dbReference>
<dbReference type="PANTHER" id="PTHR31221:SF318">
    <property type="entry name" value="WRKY TRANSCRIPTION FACTOR 2-RELATED"/>
    <property type="match status" value="1"/>
</dbReference>
<evidence type="ECO:0000256" key="3">
    <source>
        <dbReference type="ARBA" id="ARBA00023015"/>
    </source>
</evidence>
<dbReference type="GO" id="GO:0009942">
    <property type="term" value="P:longitudinal axis specification"/>
    <property type="evidence" value="ECO:0007669"/>
    <property type="project" value="EnsemblPlants"/>
</dbReference>
<sequence length="687" mass="74835">MGRTDDNIAIIGDWVPPSPSPRTFFSAMQMLGEDIGSKPSMDTTTISDHKTEELFLRPREQTVSENAFARGGIPGVNSGDRGMEFSTFSEQKFRGGLVERIAARAGFNAPRLNTESIRSTDHSLNSEVKSPYLTIPPGLSPTTLLDSPVFLSNSLAQQSPTTGKFPFLPNVCISRSSTMMSEANNKGNNNLFDDNNTSFAFRPSVESGSSFFLNAASKTASATILPQSCPRIEVPVPRSENSFQSHRVEPSLSLPQNRIGHHPQVGLSTTYVEKDNGGKAVSEEQRPFDSLGGGSGGSGEHSSPLDEQLDEGEQRGSGDSMAGGACGTPSEDGYNWRKYGQKQVKGSEYPRSYYKCTHPNCQVKKKVERSHEGHITEIIYKGTHNHPKPSPNRRGAIGSSDSHMNMQLDIPAQAGQQSADVPLWEDSQKRVPSGAPDWMHENLELKMGVILKQKLDAYVTEMSGATRAIREPRVVVQTTSEVDILDDGYRWRKYGQKVVKGNPNPRSYYKCTNPGCTVRKHVERASHDLKSVITTYEGKHNHDVPAARNSSHISSGTSSPVTGQNSTAAIQTHVHRPGPSQPQNTIPRFERPAFGFAGRQQMGPAHGFAFGMNQPGLGNLTMAAVGQPKLPVLPMHAYLGQAHHVNEMGFLLPKGEPNVEPTSDLGFSSGSTVYQQIMSRLPLGPEM</sequence>
<dbReference type="PROSITE" id="PS50811">
    <property type="entry name" value="WRKY"/>
    <property type="match status" value="2"/>
</dbReference>
<keyword evidence="10" id="KW-1185">Reference proteome</keyword>
<dbReference type="InterPro" id="IPR003657">
    <property type="entry name" value="WRKY_dom"/>
</dbReference>
<evidence type="ECO:0000256" key="4">
    <source>
        <dbReference type="ARBA" id="ARBA00023125"/>
    </source>
</evidence>
<dbReference type="SUPFAM" id="SSF118290">
    <property type="entry name" value="WRKY DNA-binding domain"/>
    <property type="match status" value="2"/>
</dbReference>
<organism evidence="9 10">
    <name type="scientific">Cucumis sativus</name>
    <name type="common">Cucumber</name>
    <dbReference type="NCBI Taxonomy" id="3659"/>
    <lineage>
        <taxon>Eukaryota</taxon>
        <taxon>Viridiplantae</taxon>
        <taxon>Streptophyta</taxon>
        <taxon>Embryophyta</taxon>
        <taxon>Tracheophyta</taxon>
        <taxon>Spermatophyta</taxon>
        <taxon>Magnoliopsida</taxon>
        <taxon>eudicotyledons</taxon>
        <taxon>Gunneridae</taxon>
        <taxon>Pentapetalae</taxon>
        <taxon>rosids</taxon>
        <taxon>fabids</taxon>
        <taxon>Cucurbitales</taxon>
        <taxon>Cucurbitaceae</taxon>
        <taxon>Benincaseae</taxon>
        <taxon>Cucumis</taxon>
    </lineage>
</organism>
<dbReference type="GO" id="GO:0003700">
    <property type="term" value="F:DNA-binding transcription factor activity"/>
    <property type="evidence" value="ECO:0000318"/>
    <property type="project" value="GO_Central"/>
</dbReference>
<keyword evidence="3" id="KW-0805">Transcription regulation</keyword>
<reference evidence="9 10" key="4">
    <citation type="journal article" date="2011" name="BMC Genomics">
        <title>RNA-Seq improves annotation of protein-coding genes in the cucumber genome.</title>
        <authorList>
            <person name="Li Z."/>
            <person name="Zhang Z."/>
            <person name="Yan P."/>
            <person name="Huang S."/>
            <person name="Fei Z."/>
            <person name="Lin K."/>
        </authorList>
    </citation>
    <scope>NUCLEOTIDE SEQUENCE [LARGE SCALE GENOMIC DNA]</scope>
    <source>
        <strain evidence="10">cv. 9930</strain>
    </source>
</reference>
<keyword evidence="4" id="KW-0238">DNA-binding</keyword>
<keyword evidence="2" id="KW-0677">Repeat</keyword>
<evidence type="ECO:0000259" key="8">
    <source>
        <dbReference type="PROSITE" id="PS50811"/>
    </source>
</evidence>
<dbReference type="GO" id="GO:0006355">
    <property type="term" value="P:regulation of DNA-templated transcription"/>
    <property type="evidence" value="ECO:0000318"/>
    <property type="project" value="GO_Central"/>
</dbReference>
<evidence type="ECO:0000313" key="9">
    <source>
        <dbReference type="EMBL" id="KGN55986.1"/>
    </source>
</evidence>
<reference evidence="9 10" key="2">
    <citation type="journal article" date="2009" name="PLoS ONE">
        <title>An integrated genetic and cytogenetic map of the cucumber genome.</title>
        <authorList>
            <person name="Ren Y."/>
            <person name="Zhang Z."/>
            <person name="Liu J."/>
            <person name="Staub J.E."/>
            <person name="Han Y."/>
            <person name="Cheng Z."/>
            <person name="Li X."/>
            <person name="Lu J."/>
            <person name="Miao H."/>
            <person name="Kang H."/>
            <person name="Xie B."/>
            <person name="Gu X."/>
            <person name="Wang X."/>
            <person name="Du Y."/>
            <person name="Jin W."/>
            <person name="Huang S."/>
        </authorList>
    </citation>
    <scope>NUCLEOTIDE SEQUENCE [LARGE SCALE GENOMIC DNA]</scope>
    <source>
        <strain evidence="10">cv. 9930</strain>
    </source>
</reference>
<name>A0A0A0L7A9_CUCSA</name>
<dbReference type="FunFam" id="2.20.25.80:FF:000001">
    <property type="entry name" value="WRKY transcription factor 33"/>
    <property type="match status" value="1"/>
</dbReference>
<keyword evidence="6" id="KW-0539">Nucleus</keyword>
<dbReference type="eggNOG" id="ENOG502QU86">
    <property type="taxonomic scope" value="Eukaryota"/>
</dbReference>
<dbReference type="GO" id="GO:0000976">
    <property type="term" value="F:transcription cis-regulatory region binding"/>
    <property type="evidence" value="ECO:0000318"/>
    <property type="project" value="GO_Central"/>
</dbReference>
<comment type="subcellular location">
    <subcellularLocation>
        <location evidence="1">Nucleus</location>
    </subcellularLocation>
</comment>
<dbReference type="Proteomes" id="UP000029981">
    <property type="component" value="Chromosome 3"/>
</dbReference>
<dbReference type="PANTHER" id="PTHR31221">
    <property type="entry name" value="WRKY TRANSCRIPTION FACTOR PROTEIN 1-RELATED"/>
    <property type="match status" value="1"/>
</dbReference>
<feature type="compositionally biased region" description="Polar residues" evidence="7">
    <location>
        <begin position="548"/>
        <end position="564"/>
    </location>
</feature>
<dbReference type="SMART" id="SM00774">
    <property type="entry name" value="WRKY"/>
    <property type="match status" value="2"/>
</dbReference>
<evidence type="ECO:0000256" key="1">
    <source>
        <dbReference type="ARBA" id="ARBA00004123"/>
    </source>
</evidence>
<reference evidence="9 10" key="3">
    <citation type="journal article" date="2010" name="BMC Genomics">
        <title>Transcriptome sequencing and comparative analysis of cucumber flowers with different sex types.</title>
        <authorList>
            <person name="Guo S."/>
            <person name="Zheng Y."/>
            <person name="Joung J.G."/>
            <person name="Liu S."/>
            <person name="Zhang Z."/>
            <person name="Crasta O.R."/>
            <person name="Sobral B.W."/>
            <person name="Xu Y."/>
            <person name="Huang S."/>
            <person name="Fei Z."/>
        </authorList>
    </citation>
    <scope>NUCLEOTIDE SEQUENCE [LARGE SCALE GENOMIC DNA]</scope>
    <source>
        <strain evidence="10">cv. 9930</strain>
    </source>
</reference>
<dbReference type="GO" id="GO:0030010">
    <property type="term" value="P:establishment of cell polarity"/>
    <property type="evidence" value="ECO:0007669"/>
    <property type="project" value="EnsemblPlants"/>
</dbReference>
<protein>
    <recommendedName>
        <fullName evidence="8">WRKY domain-containing protein</fullName>
    </recommendedName>
</protein>
<dbReference type="Gramene" id="KGN55986">
    <property type="protein sequence ID" value="KGN55986"/>
    <property type="gene ID" value="Csa_3G044510"/>
</dbReference>
<dbReference type="GO" id="GO:0005634">
    <property type="term" value="C:nucleus"/>
    <property type="evidence" value="ECO:0000318"/>
    <property type="project" value="GO_Central"/>
</dbReference>
<feature type="compositionally biased region" description="Basic and acidic residues" evidence="7">
    <location>
        <begin position="272"/>
        <end position="287"/>
    </location>
</feature>